<dbReference type="GO" id="GO:0016740">
    <property type="term" value="F:transferase activity"/>
    <property type="evidence" value="ECO:0007669"/>
    <property type="project" value="UniProtKB-KW"/>
</dbReference>
<protein>
    <submittedName>
        <fullName evidence="1">Nucleotidyl transferase AbiEii/AbiGii toxin family protein</fullName>
    </submittedName>
</protein>
<evidence type="ECO:0000313" key="2">
    <source>
        <dbReference type="Proteomes" id="UP001569200"/>
    </source>
</evidence>
<keyword evidence="2" id="KW-1185">Reference proteome</keyword>
<dbReference type="Pfam" id="PF08843">
    <property type="entry name" value="AbiEii"/>
    <property type="match status" value="1"/>
</dbReference>
<sequence>MNQFFSEKDTSRKEAVLAAQQQHPQKLPAYIIEKDFYVTCVLEILYNVIAPTLSARSTEPFIFKGGTSLSKCHMLINRMSEDIDLSFSMELLGKEEVSREPTRGRGKMQDEAKQIDEVAKEFIVAELLPILEQELLKLDNRIQIVVEQDLPLNIGIHYHSVIEEGAAVTRRVLLETGGLSQNNPVQTVKVTHMLGEIIEDFRADKFEVVALSPERTMLEKMFGVHTNLTQEKPLPKYARHLYDILKLHQQDESWCSNRELFMGHVEFSDVHYKTHQASCDSARTGPLMLCPKSESMVAHYESDWNSMADMFPHSQLPYDFATLIHEVEKIESLINGYFYD</sequence>
<keyword evidence="1" id="KW-0808">Transferase</keyword>
<dbReference type="Gene3D" id="3.10.450.620">
    <property type="entry name" value="JHP933, nucleotidyltransferase-like core domain"/>
    <property type="match status" value="1"/>
</dbReference>
<dbReference type="EMBL" id="JBGOOW010000021">
    <property type="protein sequence ID" value="MEZ8182340.1"/>
    <property type="molecule type" value="Genomic_DNA"/>
</dbReference>
<gene>
    <name evidence="1" type="ORF">ACED33_16760</name>
</gene>
<dbReference type="Proteomes" id="UP001569200">
    <property type="component" value="Unassembled WGS sequence"/>
</dbReference>
<organism evidence="1 2">
    <name type="scientific">Vibrio splendidus</name>
    <dbReference type="NCBI Taxonomy" id="29497"/>
    <lineage>
        <taxon>Bacteria</taxon>
        <taxon>Pseudomonadati</taxon>
        <taxon>Pseudomonadota</taxon>
        <taxon>Gammaproteobacteria</taxon>
        <taxon>Vibrionales</taxon>
        <taxon>Vibrionaceae</taxon>
        <taxon>Vibrio</taxon>
    </lineage>
</organism>
<reference evidence="1 2" key="1">
    <citation type="submission" date="2024-06" db="EMBL/GenBank/DDBJ databases">
        <authorList>
            <person name="Steensen K."/>
            <person name="Seneca J."/>
            <person name="Bartlau N."/>
            <person name="Yu A.X."/>
            <person name="Polz M.F."/>
        </authorList>
    </citation>
    <scope>NUCLEOTIDE SEQUENCE [LARGE SCALE GENOMIC DNA]</scope>
    <source>
        <strain evidence="1 2">1F145</strain>
    </source>
</reference>
<dbReference type="RefSeq" id="WP_371691080.1">
    <property type="nucleotide sequence ID" value="NZ_JBGONW010000027.1"/>
</dbReference>
<comment type="caution">
    <text evidence="1">The sequence shown here is derived from an EMBL/GenBank/DDBJ whole genome shotgun (WGS) entry which is preliminary data.</text>
</comment>
<proteinExistence type="predicted"/>
<evidence type="ECO:0000313" key="1">
    <source>
        <dbReference type="EMBL" id="MEZ8182340.1"/>
    </source>
</evidence>
<dbReference type="InterPro" id="IPR014942">
    <property type="entry name" value="AbiEii"/>
</dbReference>
<accession>A0ABV4LV82</accession>
<name>A0ABV4LV82_VIBSP</name>